<reference evidence="1 2" key="1">
    <citation type="submission" date="2015-12" db="EMBL/GenBank/DDBJ databases">
        <title>The genome of Folsomia candida.</title>
        <authorList>
            <person name="Faddeeva A."/>
            <person name="Derks M.F."/>
            <person name="Anvar Y."/>
            <person name="Smit S."/>
            <person name="Van Straalen N."/>
            <person name="Roelofs D."/>
        </authorList>
    </citation>
    <scope>NUCLEOTIDE SEQUENCE [LARGE SCALE GENOMIC DNA]</scope>
    <source>
        <strain evidence="1 2">VU population</strain>
        <tissue evidence="1">Whole body</tissue>
    </source>
</reference>
<comment type="caution">
    <text evidence="1">The sequence shown here is derived from an EMBL/GenBank/DDBJ whole genome shotgun (WGS) entry which is preliminary data.</text>
</comment>
<name>A0A226E6Z2_FOLCA</name>
<proteinExistence type="predicted"/>
<gene>
    <name evidence="1" type="ORF">Fcan01_12515</name>
</gene>
<protein>
    <submittedName>
        <fullName evidence="1">Uncharacterized protein</fullName>
    </submittedName>
</protein>
<keyword evidence="2" id="KW-1185">Reference proteome</keyword>
<organism evidence="1 2">
    <name type="scientific">Folsomia candida</name>
    <name type="common">Springtail</name>
    <dbReference type="NCBI Taxonomy" id="158441"/>
    <lineage>
        <taxon>Eukaryota</taxon>
        <taxon>Metazoa</taxon>
        <taxon>Ecdysozoa</taxon>
        <taxon>Arthropoda</taxon>
        <taxon>Hexapoda</taxon>
        <taxon>Collembola</taxon>
        <taxon>Entomobryomorpha</taxon>
        <taxon>Isotomoidea</taxon>
        <taxon>Isotomidae</taxon>
        <taxon>Proisotominae</taxon>
        <taxon>Folsomia</taxon>
    </lineage>
</organism>
<sequence length="487" mass="53169">MKPIKIELVTWGSKFDTSSSGSSGTLQQISLCISFLLHSVRSAPAVSSVHVSFVAGNKATEYSHGIGGSSPLLHYNHNHLRHHGGKREIVDELGESHVKRKRSTHESTTSVISPTNEAISTSPTILGTSTTAKIYKKNKSYSARVPINPKFGRKHLTNKMTSTTRASDDELATPTTISTTTSTTAMIDESNPSSTASTTSSPLLKRILRPRVKFVESRPTVSGVEENVVTTSEDSLRTTTSDILRGESTKPKDSKAVKRSPFIGDNFETGGIQFPDFDDFGGDDFGSLRNFAGGRGGGHRGNLAAHAHANPEALSPDGVFLPPIPTEASDYADSDPYLADPDTAKYAAQHPPFFAAFPHKRTVLALNDQRVHNGLEPNFLRSIRPYFAFFDAANPHKHGHGYIKHKVPYHHHRHHYLSSPDFEYPPSHPPVAGPPPPPPISYSYHSDSSSDLFGGRHGDHNQLLYAESDILRTKPGLTLWSIFSTKK</sequence>
<evidence type="ECO:0000313" key="1">
    <source>
        <dbReference type="EMBL" id="OXA53229.1"/>
    </source>
</evidence>
<dbReference type="Proteomes" id="UP000198287">
    <property type="component" value="Unassembled WGS sequence"/>
</dbReference>
<dbReference type="EMBL" id="LNIX01000006">
    <property type="protein sequence ID" value="OXA53229.1"/>
    <property type="molecule type" value="Genomic_DNA"/>
</dbReference>
<evidence type="ECO:0000313" key="2">
    <source>
        <dbReference type="Proteomes" id="UP000198287"/>
    </source>
</evidence>
<accession>A0A226E6Z2</accession>
<dbReference type="OrthoDB" id="8117927at2759"/>
<dbReference type="AlphaFoldDB" id="A0A226E6Z2"/>